<dbReference type="Gene3D" id="1.20.1730.10">
    <property type="entry name" value="Sodium/glucose cotransporter"/>
    <property type="match status" value="1"/>
</dbReference>
<dbReference type="Pfam" id="PF00474">
    <property type="entry name" value="SSF"/>
    <property type="match status" value="1"/>
</dbReference>
<evidence type="ECO:0008006" key="17">
    <source>
        <dbReference type="Google" id="ProtNLM"/>
    </source>
</evidence>
<feature type="transmembrane region" description="Helical" evidence="14">
    <location>
        <begin position="117"/>
        <end position="138"/>
    </location>
</feature>
<sequence>MKIEYITLAIYLGLLLLLGGYFSKFNKNLSDFVRGGGQGTWWMVGTSMLMSGISAFTFTGNASAAYQGGPSLLVIYMANCAGYAMGGLFLGRWFRQTRAYTTADVVRSRFGTSVEQFSAFFWVILGPFAAAIQLYALALFASTALQLPLVPLIIIIGIIVTFYSTMGGKWAVMATDFVQALVLLSITMLVFYLSTKAIGGFGAFFDYFKDPRFAEDFSFFNEPGHFPEDRFTIKWALIVFFMQFYSQISLTTAGRFIAAKDGREASRASWWAFLLMALGSAIWFLPPMVARFLFEADIMASGLEKPAESAYSFIATKLLPNGMMGIMIAAMFAATMSSMDSGLNGQVGNIVRNIIPRIRGALGNHNELPPKTELRICHVATLVLGTLIISYSIFLSIQDKIALFDAYLIIGSIVGVPMGFPLFMALWFKKLPNWSYFPIYGSCMIPSIWSFIDQRQTGVSWTMQERTLWILAFGLLATLICRLFYAKSSAESRQKTVDFFKTMHHPIDYEKEIGSSEIDYSQYFVLSKAVFLVGAMVLLLLFIPNPWSQRLYVIYISLFFFSISGILYWGGNKVRNRIHPDES</sequence>
<evidence type="ECO:0000256" key="10">
    <source>
        <dbReference type="ARBA" id="ARBA00023136"/>
    </source>
</evidence>
<proteinExistence type="inferred from homology"/>
<keyword evidence="4" id="KW-1003">Cell membrane</keyword>
<dbReference type="InterPro" id="IPR050277">
    <property type="entry name" value="Sodium:Solute_Symporter"/>
</dbReference>
<keyword evidence="7 14" id="KW-1133">Transmembrane helix</keyword>
<evidence type="ECO:0000256" key="6">
    <source>
        <dbReference type="ARBA" id="ARBA00022847"/>
    </source>
</evidence>
<reference evidence="15 16" key="1">
    <citation type="submission" date="2023-11" db="EMBL/GenBank/DDBJ databases">
        <title>Coraliomargarita sp. nov., isolated from marine algae.</title>
        <authorList>
            <person name="Lee J.K."/>
            <person name="Baek J.H."/>
            <person name="Kim J.M."/>
            <person name="Choi D.G."/>
            <person name="Jeon C.O."/>
        </authorList>
    </citation>
    <scope>NUCLEOTIDE SEQUENCE [LARGE SCALE GENOMIC DNA]</scope>
    <source>
        <strain evidence="15 16">J2-16</strain>
    </source>
</reference>
<keyword evidence="16" id="KW-1185">Reference proteome</keyword>
<organism evidence="15 16">
    <name type="scientific">Coraliomargarita algicola</name>
    <dbReference type="NCBI Taxonomy" id="3092156"/>
    <lineage>
        <taxon>Bacteria</taxon>
        <taxon>Pseudomonadati</taxon>
        <taxon>Verrucomicrobiota</taxon>
        <taxon>Opitutia</taxon>
        <taxon>Puniceicoccales</taxon>
        <taxon>Coraliomargaritaceae</taxon>
        <taxon>Coraliomargarita</taxon>
    </lineage>
</organism>
<keyword evidence="10 14" id="KW-0472">Membrane</keyword>
<evidence type="ECO:0000256" key="5">
    <source>
        <dbReference type="ARBA" id="ARBA00022692"/>
    </source>
</evidence>
<feature type="transmembrane region" description="Helical" evidence="14">
    <location>
        <begin position="6"/>
        <end position="22"/>
    </location>
</feature>
<keyword evidence="6" id="KW-0769">Symport</keyword>
<dbReference type="InterPro" id="IPR038377">
    <property type="entry name" value="Na/Glc_symporter_sf"/>
</dbReference>
<evidence type="ECO:0000256" key="14">
    <source>
        <dbReference type="SAM" id="Phobius"/>
    </source>
</evidence>
<feature type="transmembrane region" description="Helical" evidence="14">
    <location>
        <begin position="434"/>
        <end position="452"/>
    </location>
</feature>
<accession>A0ABZ0RGD3</accession>
<protein>
    <recommendedName>
        <fullName evidence="17">Na+/solute symporter</fullName>
    </recommendedName>
</protein>
<gene>
    <name evidence="15" type="ORF">SH580_12645</name>
</gene>
<name>A0ABZ0RGD3_9BACT</name>
<dbReference type="PANTHER" id="PTHR48086:SF3">
    <property type="entry name" value="SODIUM_PROLINE SYMPORTER"/>
    <property type="match status" value="1"/>
</dbReference>
<keyword evidence="3" id="KW-0813">Transport</keyword>
<feature type="transmembrane region" description="Helical" evidence="14">
    <location>
        <begin position="270"/>
        <end position="290"/>
    </location>
</feature>
<evidence type="ECO:0000256" key="12">
    <source>
        <dbReference type="ARBA" id="ARBA00033708"/>
    </source>
</evidence>
<dbReference type="RefSeq" id="WP_319831222.1">
    <property type="nucleotide sequence ID" value="NZ_CP138858.1"/>
</dbReference>
<feature type="transmembrane region" description="Helical" evidence="14">
    <location>
        <begin position="376"/>
        <end position="394"/>
    </location>
</feature>
<keyword evidence="9" id="KW-0406">Ion transport</keyword>
<feature type="transmembrane region" description="Helical" evidence="14">
    <location>
        <begin position="406"/>
        <end position="427"/>
    </location>
</feature>
<feature type="transmembrane region" description="Helical" evidence="14">
    <location>
        <begin position="235"/>
        <end position="258"/>
    </location>
</feature>
<dbReference type="PROSITE" id="PS50283">
    <property type="entry name" value="NA_SOLUT_SYMP_3"/>
    <property type="match status" value="1"/>
</dbReference>
<feature type="transmembrane region" description="Helical" evidence="14">
    <location>
        <begin position="42"/>
        <end position="66"/>
    </location>
</feature>
<feature type="transmembrane region" description="Helical" evidence="14">
    <location>
        <begin position="549"/>
        <end position="569"/>
    </location>
</feature>
<comment type="similarity">
    <text evidence="2 13">Belongs to the sodium:solute symporter (SSF) (TC 2.A.21) family.</text>
</comment>
<evidence type="ECO:0000256" key="1">
    <source>
        <dbReference type="ARBA" id="ARBA00004651"/>
    </source>
</evidence>
<dbReference type="PANTHER" id="PTHR48086">
    <property type="entry name" value="SODIUM/PROLINE SYMPORTER-RELATED"/>
    <property type="match status" value="1"/>
</dbReference>
<evidence type="ECO:0000313" key="16">
    <source>
        <dbReference type="Proteomes" id="UP001324993"/>
    </source>
</evidence>
<dbReference type="EMBL" id="CP138858">
    <property type="protein sequence ID" value="WPJ94284.1"/>
    <property type="molecule type" value="Genomic_DNA"/>
</dbReference>
<feature type="transmembrane region" description="Helical" evidence="14">
    <location>
        <begin position="467"/>
        <end position="485"/>
    </location>
</feature>
<feature type="transmembrane region" description="Helical" evidence="14">
    <location>
        <begin position="144"/>
        <end position="163"/>
    </location>
</feature>
<evidence type="ECO:0000313" key="15">
    <source>
        <dbReference type="EMBL" id="WPJ94284.1"/>
    </source>
</evidence>
<keyword evidence="5 14" id="KW-0812">Transmembrane</keyword>
<feature type="transmembrane region" description="Helical" evidence="14">
    <location>
        <begin position="170"/>
        <end position="193"/>
    </location>
</feature>
<feature type="transmembrane region" description="Helical" evidence="14">
    <location>
        <begin position="523"/>
        <end position="543"/>
    </location>
</feature>
<evidence type="ECO:0000256" key="2">
    <source>
        <dbReference type="ARBA" id="ARBA00006434"/>
    </source>
</evidence>
<evidence type="ECO:0000256" key="9">
    <source>
        <dbReference type="ARBA" id="ARBA00023065"/>
    </source>
</evidence>
<evidence type="ECO:0000256" key="8">
    <source>
        <dbReference type="ARBA" id="ARBA00023053"/>
    </source>
</evidence>
<comment type="catalytic activity">
    <reaction evidence="12">
        <text>L-proline(in) + Na(+)(in) = L-proline(out) + Na(+)(out)</text>
        <dbReference type="Rhea" id="RHEA:28967"/>
        <dbReference type="ChEBI" id="CHEBI:29101"/>
        <dbReference type="ChEBI" id="CHEBI:60039"/>
    </reaction>
</comment>
<evidence type="ECO:0000256" key="7">
    <source>
        <dbReference type="ARBA" id="ARBA00022989"/>
    </source>
</evidence>
<evidence type="ECO:0000256" key="4">
    <source>
        <dbReference type="ARBA" id="ARBA00022475"/>
    </source>
</evidence>
<comment type="subcellular location">
    <subcellularLocation>
        <location evidence="1">Cell membrane</location>
        <topology evidence="1">Multi-pass membrane protein</topology>
    </subcellularLocation>
</comment>
<evidence type="ECO:0000256" key="11">
    <source>
        <dbReference type="ARBA" id="ARBA00023201"/>
    </source>
</evidence>
<keyword evidence="8" id="KW-0915">Sodium</keyword>
<feature type="transmembrane region" description="Helical" evidence="14">
    <location>
        <begin position="310"/>
        <end position="334"/>
    </location>
</feature>
<evidence type="ECO:0000256" key="13">
    <source>
        <dbReference type="RuleBase" id="RU362091"/>
    </source>
</evidence>
<dbReference type="InterPro" id="IPR001734">
    <property type="entry name" value="Na/solute_symporter"/>
</dbReference>
<keyword evidence="11" id="KW-0739">Sodium transport</keyword>
<dbReference type="Proteomes" id="UP001324993">
    <property type="component" value="Chromosome"/>
</dbReference>
<feature type="transmembrane region" description="Helical" evidence="14">
    <location>
        <begin position="72"/>
        <end position="90"/>
    </location>
</feature>
<evidence type="ECO:0000256" key="3">
    <source>
        <dbReference type="ARBA" id="ARBA00022448"/>
    </source>
</evidence>